<dbReference type="Proteomes" id="UP000266841">
    <property type="component" value="Unassembled WGS sequence"/>
</dbReference>
<reference evidence="2 3" key="1">
    <citation type="journal article" date="2012" name="Genome Biol.">
        <title>Genome and low-iron response of an oceanic diatom adapted to chronic iron limitation.</title>
        <authorList>
            <person name="Lommer M."/>
            <person name="Specht M."/>
            <person name="Roy A.S."/>
            <person name="Kraemer L."/>
            <person name="Andreson R."/>
            <person name="Gutowska M.A."/>
            <person name="Wolf J."/>
            <person name="Bergner S.V."/>
            <person name="Schilhabel M.B."/>
            <person name="Klostermeier U.C."/>
            <person name="Beiko R.G."/>
            <person name="Rosenstiel P."/>
            <person name="Hippler M."/>
            <person name="Laroche J."/>
        </authorList>
    </citation>
    <scope>NUCLEOTIDE SEQUENCE [LARGE SCALE GENOMIC DNA]</scope>
    <source>
        <strain evidence="2 3">CCMP1005</strain>
    </source>
</reference>
<dbReference type="AlphaFoldDB" id="K0TFM7"/>
<accession>K0TFM7</accession>
<keyword evidence="3" id="KW-1185">Reference proteome</keyword>
<dbReference type="InterPro" id="IPR046341">
    <property type="entry name" value="SET_dom_sf"/>
</dbReference>
<evidence type="ECO:0000313" key="2">
    <source>
        <dbReference type="EMBL" id="EJK75854.1"/>
    </source>
</evidence>
<feature type="compositionally biased region" description="Acidic residues" evidence="1">
    <location>
        <begin position="143"/>
        <end position="158"/>
    </location>
</feature>
<dbReference type="eggNOG" id="ENOG502S3NK">
    <property type="taxonomic scope" value="Eukaryota"/>
</dbReference>
<evidence type="ECO:0000313" key="3">
    <source>
        <dbReference type="Proteomes" id="UP000266841"/>
    </source>
</evidence>
<protein>
    <recommendedName>
        <fullName evidence="4">SET domain-containing protein</fullName>
    </recommendedName>
</protein>
<dbReference type="OMA" id="YWRARVG"/>
<feature type="region of interest" description="Disordered" evidence="1">
    <location>
        <begin position="132"/>
        <end position="158"/>
    </location>
</feature>
<name>K0TFM7_THAOC</name>
<sequence>MMSFARRPDTYNISIVEARGPWVWRIEAASMGDPVKVEHAGVEKKRKFPQSDEQEILPFWLDKRKITIPSTLHTANSLSSLDKVTRLLALKERERRGELISPCLRVSPTRTRSNIIPISCSALKRHVEKCQRNGGSTEVAPEPLEDSDGEYDEDSDGEYEISGWPSDVEFSNNYRWDSGISSKQDYSPPNIRNRKPRLSNKVYFKRISDPNHPACGEFGLFCANDAKPGSWLLDYVGHVSLGENQDKKSDYVSDFGLKSELALDANTYGNESRMINDFRNTGRYPNVEFNLRRDKHGELRQGVYVKSTKDARQVGFDGIKKARKSLFLMEKVTGEVELAVVEWKASSGVTQDSPCLQGGNPALPRVDMKDKMPRLTEEPPDRLQKYITPTAASRIN</sequence>
<comment type="caution">
    <text evidence="2">The sequence shown here is derived from an EMBL/GenBank/DDBJ whole genome shotgun (WGS) entry which is preliminary data.</text>
</comment>
<proteinExistence type="predicted"/>
<evidence type="ECO:0000256" key="1">
    <source>
        <dbReference type="SAM" id="MobiDB-lite"/>
    </source>
</evidence>
<evidence type="ECO:0008006" key="4">
    <source>
        <dbReference type="Google" id="ProtNLM"/>
    </source>
</evidence>
<dbReference type="EMBL" id="AGNL01002688">
    <property type="protein sequence ID" value="EJK75854.1"/>
    <property type="molecule type" value="Genomic_DNA"/>
</dbReference>
<dbReference type="Gene3D" id="2.170.270.10">
    <property type="entry name" value="SET domain"/>
    <property type="match status" value="1"/>
</dbReference>
<organism evidence="2 3">
    <name type="scientific">Thalassiosira oceanica</name>
    <name type="common">Marine diatom</name>
    <dbReference type="NCBI Taxonomy" id="159749"/>
    <lineage>
        <taxon>Eukaryota</taxon>
        <taxon>Sar</taxon>
        <taxon>Stramenopiles</taxon>
        <taxon>Ochrophyta</taxon>
        <taxon>Bacillariophyta</taxon>
        <taxon>Coscinodiscophyceae</taxon>
        <taxon>Thalassiosirophycidae</taxon>
        <taxon>Thalassiosirales</taxon>
        <taxon>Thalassiosiraceae</taxon>
        <taxon>Thalassiosira</taxon>
    </lineage>
</organism>
<dbReference type="SUPFAM" id="SSF82199">
    <property type="entry name" value="SET domain"/>
    <property type="match status" value="1"/>
</dbReference>
<dbReference type="OrthoDB" id="60831at2759"/>
<gene>
    <name evidence="2" type="ORF">THAOC_02406</name>
</gene>